<keyword evidence="1" id="KW-1133">Transmembrane helix</keyword>
<dbReference type="RefSeq" id="WP_142454809.1">
    <property type="nucleotide sequence ID" value="NZ_FXTP01000009.1"/>
</dbReference>
<dbReference type="Pfam" id="PF00782">
    <property type="entry name" value="DSPc"/>
    <property type="match status" value="1"/>
</dbReference>
<evidence type="ECO:0000256" key="1">
    <source>
        <dbReference type="SAM" id="Phobius"/>
    </source>
</evidence>
<dbReference type="InterPro" id="IPR017438">
    <property type="entry name" value="ATP-NAD_kinase_N"/>
</dbReference>
<protein>
    <submittedName>
        <fullName evidence="5">Diacylglycerol kinase family enzyme</fullName>
    </submittedName>
</protein>
<proteinExistence type="predicted"/>
<dbReference type="InterPro" id="IPR016064">
    <property type="entry name" value="NAD/diacylglycerol_kinase_sf"/>
</dbReference>
<feature type="domain" description="Tyrosine specific protein phosphatases" evidence="3">
    <location>
        <begin position="155"/>
        <end position="224"/>
    </location>
</feature>
<keyword evidence="5" id="KW-0418">Kinase</keyword>
<accession>A0A521DWR0</accession>
<keyword evidence="1" id="KW-0812">Transmembrane</keyword>
<dbReference type="Gene3D" id="2.60.200.40">
    <property type="match status" value="1"/>
</dbReference>
<dbReference type="InterPro" id="IPR000340">
    <property type="entry name" value="Dual-sp_phosphatase_cat-dom"/>
</dbReference>
<dbReference type="SMART" id="SM00404">
    <property type="entry name" value="PTPc_motif"/>
    <property type="match status" value="1"/>
</dbReference>
<dbReference type="SUPFAM" id="SSF111331">
    <property type="entry name" value="NAD kinase/diacylglycerol kinase-like"/>
    <property type="match status" value="1"/>
</dbReference>
<sequence>MFIIKYYLLGAVAAVLLALSIDQWFISGLLLWTAASLFLVCWAYYYDIPTIFRKTENGQIARWIRWAFIPFLFGAKLYNLWVRRNDTVPPIQKIGPGLFLSRRLLPNDVEELKANDITCIVDVTAEFAGLEGAINSGDFHYLTIPVLDHKTPSLDKLRHALNWIDAHRSLGRTVVVHCALGRGRSVFVMAAYLLMKDASLSVRDALKDINDIRATANLNKSQLRTLERIHQDQQLVPEDQTWMIINPVSGGGKWEQFESELLRELSKKYRLKVLLTTESISAARHAQEAISKGAKYIIAGGGDGTLTEVAGELVDTDIPLGMVPLGTANSLCHAMYGIESKVSPVESACAAICDGEPKKMDTAYCNDQLLLMALGIGLEQQMVEHANREEKNKQGQWAYLDGFFDAMVSEETQILQVSFDGKSPEKLDVHSFVIANAAPFSTLLAQGGEEPKVNDHKLHVTYLEKSASVGERLFALSDLAMSGLGLKEKASMFKYAQAKKLEITSDEPIEYVVDGENYTAESLSLQINPSSLWVFMPPK</sequence>
<keyword evidence="5" id="KW-0808">Transferase</keyword>
<dbReference type="PROSITE" id="PS50056">
    <property type="entry name" value="TYR_PHOSPHATASE_2"/>
    <property type="match status" value="1"/>
</dbReference>
<feature type="domain" description="Tyrosine-protein phosphatase" evidence="2">
    <location>
        <begin position="89"/>
        <end position="235"/>
    </location>
</feature>
<dbReference type="Gene3D" id="3.40.50.10330">
    <property type="entry name" value="Probable inorganic polyphosphate/atp-NAD kinase, domain 1"/>
    <property type="match status" value="1"/>
</dbReference>
<dbReference type="PROSITE" id="PS50146">
    <property type="entry name" value="DAGK"/>
    <property type="match status" value="1"/>
</dbReference>
<organism evidence="5 6">
    <name type="scientific">Gracilimonas mengyeensis</name>
    <dbReference type="NCBI Taxonomy" id="1302730"/>
    <lineage>
        <taxon>Bacteria</taxon>
        <taxon>Pseudomonadati</taxon>
        <taxon>Balneolota</taxon>
        <taxon>Balneolia</taxon>
        <taxon>Balneolales</taxon>
        <taxon>Balneolaceae</taxon>
        <taxon>Gracilimonas</taxon>
    </lineage>
</organism>
<dbReference type="PROSITE" id="PS50054">
    <property type="entry name" value="TYR_PHOSPHATASE_DUAL"/>
    <property type="match status" value="1"/>
</dbReference>
<dbReference type="EMBL" id="FXTP01000009">
    <property type="protein sequence ID" value="SMO76153.1"/>
    <property type="molecule type" value="Genomic_DNA"/>
</dbReference>
<dbReference type="NCBIfam" id="NF009025">
    <property type="entry name" value="PRK12361.1"/>
    <property type="match status" value="1"/>
</dbReference>
<dbReference type="PANTHER" id="PTHR47216:SF4">
    <property type="entry name" value="OS01G0859400 PROTEIN"/>
    <property type="match status" value="1"/>
</dbReference>
<dbReference type="SMART" id="SM00046">
    <property type="entry name" value="DAGKc"/>
    <property type="match status" value="1"/>
</dbReference>
<dbReference type="GO" id="GO:0016301">
    <property type="term" value="F:kinase activity"/>
    <property type="evidence" value="ECO:0007669"/>
    <property type="project" value="UniProtKB-KW"/>
</dbReference>
<evidence type="ECO:0000313" key="6">
    <source>
        <dbReference type="Proteomes" id="UP000317557"/>
    </source>
</evidence>
<evidence type="ECO:0000313" key="5">
    <source>
        <dbReference type="EMBL" id="SMO76153.1"/>
    </source>
</evidence>
<dbReference type="InterPro" id="IPR001206">
    <property type="entry name" value="Diacylglycerol_kinase_cat_dom"/>
</dbReference>
<dbReference type="Pfam" id="PF00781">
    <property type="entry name" value="DAGK_cat"/>
    <property type="match status" value="1"/>
</dbReference>
<dbReference type="AlphaFoldDB" id="A0A521DWR0"/>
<name>A0A521DWR0_9BACT</name>
<dbReference type="SUPFAM" id="SSF52799">
    <property type="entry name" value="(Phosphotyrosine protein) phosphatases II"/>
    <property type="match status" value="1"/>
</dbReference>
<dbReference type="InterPro" id="IPR020422">
    <property type="entry name" value="TYR_PHOSPHATASE_DUAL_dom"/>
</dbReference>
<dbReference type="SMART" id="SM00195">
    <property type="entry name" value="DSPc"/>
    <property type="match status" value="1"/>
</dbReference>
<reference evidence="5 6" key="1">
    <citation type="submission" date="2017-05" db="EMBL/GenBank/DDBJ databases">
        <authorList>
            <person name="Varghese N."/>
            <person name="Submissions S."/>
        </authorList>
    </citation>
    <scope>NUCLEOTIDE SEQUENCE [LARGE SCALE GENOMIC DNA]</scope>
    <source>
        <strain evidence="5 6">DSM 21985</strain>
    </source>
</reference>
<feature type="domain" description="DAGKc" evidence="4">
    <location>
        <begin position="236"/>
        <end position="369"/>
    </location>
</feature>
<evidence type="ECO:0000259" key="4">
    <source>
        <dbReference type="PROSITE" id="PS50146"/>
    </source>
</evidence>
<evidence type="ECO:0000259" key="3">
    <source>
        <dbReference type="PROSITE" id="PS50056"/>
    </source>
</evidence>
<dbReference type="Gene3D" id="3.90.190.10">
    <property type="entry name" value="Protein tyrosine phosphatase superfamily"/>
    <property type="match status" value="1"/>
</dbReference>
<dbReference type="InterPro" id="IPR003595">
    <property type="entry name" value="Tyr_Pase_cat"/>
</dbReference>
<keyword evidence="1" id="KW-0472">Membrane</keyword>
<evidence type="ECO:0000259" key="2">
    <source>
        <dbReference type="PROSITE" id="PS50054"/>
    </source>
</evidence>
<gene>
    <name evidence="5" type="ORF">SAMN06265219_109184</name>
</gene>
<dbReference type="OrthoDB" id="9786026at2"/>
<dbReference type="InterPro" id="IPR029021">
    <property type="entry name" value="Prot-tyrosine_phosphatase-like"/>
</dbReference>
<feature type="transmembrane region" description="Helical" evidence="1">
    <location>
        <begin position="60"/>
        <end position="81"/>
    </location>
</feature>
<dbReference type="InterPro" id="IPR000387">
    <property type="entry name" value="Tyr_Pase_dom"/>
</dbReference>
<dbReference type="PANTHER" id="PTHR47216">
    <property type="match status" value="1"/>
</dbReference>
<keyword evidence="6" id="KW-1185">Reference proteome</keyword>
<feature type="transmembrane region" description="Helical" evidence="1">
    <location>
        <begin position="30"/>
        <end position="48"/>
    </location>
</feature>
<dbReference type="Proteomes" id="UP000317557">
    <property type="component" value="Unassembled WGS sequence"/>
</dbReference>